<dbReference type="OrthoDB" id="1305822at2759"/>
<sequence>MTTSLSLGKRAPTFPSLNFYPAREIDDDVTHCIGAGSMRWSFAPKVLCDKKVSPKLKGKFHGVMDRSGLSEEKYAGNETEMVQACEEEMHKCPNAREMNEHNLKQEGYGGQGLEYKLSRTSTNSTGYLPPFTSNRNQVHACIIGPPFVNITLAGRAAYMGHTTCR</sequence>
<name>A0A9J5ZQX2_SOLCO</name>
<proteinExistence type="predicted"/>
<dbReference type="PANTHER" id="PTHR46238:SF8">
    <property type="entry name" value="ENDONUCLEASE_EXONUCLEASE_PHOSPHATASE DOMAIN-CONTAINING PROTEIN"/>
    <property type="match status" value="1"/>
</dbReference>
<organism evidence="1 2">
    <name type="scientific">Solanum commersonii</name>
    <name type="common">Commerson's wild potato</name>
    <name type="synonym">Commerson's nightshade</name>
    <dbReference type="NCBI Taxonomy" id="4109"/>
    <lineage>
        <taxon>Eukaryota</taxon>
        <taxon>Viridiplantae</taxon>
        <taxon>Streptophyta</taxon>
        <taxon>Embryophyta</taxon>
        <taxon>Tracheophyta</taxon>
        <taxon>Spermatophyta</taxon>
        <taxon>Magnoliopsida</taxon>
        <taxon>eudicotyledons</taxon>
        <taxon>Gunneridae</taxon>
        <taxon>Pentapetalae</taxon>
        <taxon>asterids</taxon>
        <taxon>lamiids</taxon>
        <taxon>Solanales</taxon>
        <taxon>Solanaceae</taxon>
        <taxon>Solanoideae</taxon>
        <taxon>Solaneae</taxon>
        <taxon>Solanum</taxon>
    </lineage>
</organism>
<evidence type="ECO:0000313" key="1">
    <source>
        <dbReference type="EMBL" id="KAG5614439.1"/>
    </source>
</evidence>
<protein>
    <submittedName>
        <fullName evidence="1">Uncharacterized protein</fullName>
    </submittedName>
</protein>
<dbReference type="AlphaFoldDB" id="A0A9J5ZQX2"/>
<dbReference type="EMBL" id="JACXVP010000003">
    <property type="protein sequence ID" value="KAG5614439.1"/>
    <property type="molecule type" value="Genomic_DNA"/>
</dbReference>
<evidence type="ECO:0000313" key="2">
    <source>
        <dbReference type="Proteomes" id="UP000824120"/>
    </source>
</evidence>
<comment type="caution">
    <text evidence="1">The sequence shown here is derived from an EMBL/GenBank/DDBJ whole genome shotgun (WGS) entry which is preliminary data.</text>
</comment>
<dbReference type="PANTHER" id="PTHR46238">
    <property type="entry name" value="REVERSE TRANSCRIPTASE DOMAIN-CONTAINING PROTEIN"/>
    <property type="match status" value="1"/>
</dbReference>
<reference evidence="1 2" key="1">
    <citation type="submission" date="2020-09" db="EMBL/GenBank/DDBJ databases">
        <title>De no assembly of potato wild relative species, Solanum commersonii.</title>
        <authorList>
            <person name="Cho K."/>
        </authorList>
    </citation>
    <scope>NUCLEOTIDE SEQUENCE [LARGE SCALE GENOMIC DNA]</scope>
    <source>
        <strain evidence="1">LZ3.2</strain>
        <tissue evidence="1">Leaf</tissue>
    </source>
</reference>
<dbReference type="Proteomes" id="UP000824120">
    <property type="component" value="Chromosome 3"/>
</dbReference>
<keyword evidence="2" id="KW-1185">Reference proteome</keyword>
<gene>
    <name evidence="1" type="ORF">H5410_014263</name>
</gene>
<accession>A0A9J5ZQX2</accession>